<keyword evidence="3" id="KW-1185">Reference proteome</keyword>
<reference evidence="2" key="2">
    <citation type="submission" date="2020-11" db="EMBL/GenBank/DDBJ databases">
        <authorList>
            <person name="McCartney M.A."/>
            <person name="Auch B."/>
            <person name="Kono T."/>
            <person name="Mallez S."/>
            <person name="Becker A."/>
            <person name="Gohl D.M."/>
            <person name="Silverstein K.A.T."/>
            <person name="Koren S."/>
            <person name="Bechman K.B."/>
            <person name="Herman A."/>
            <person name="Abrahante J.E."/>
            <person name="Garbe J."/>
        </authorList>
    </citation>
    <scope>NUCLEOTIDE SEQUENCE</scope>
    <source>
        <strain evidence="2">Duluth1</strain>
        <tissue evidence="2">Whole animal</tissue>
    </source>
</reference>
<reference evidence="2" key="1">
    <citation type="journal article" date="2019" name="bioRxiv">
        <title>The Genome of the Zebra Mussel, Dreissena polymorpha: A Resource for Invasive Species Research.</title>
        <authorList>
            <person name="McCartney M.A."/>
            <person name="Auch B."/>
            <person name="Kono T."/>
            <person name="Mallez S."/>
            <person name="Zhang Y."/>
            <person name="Obille A."/>
            <person name="Becker A."/>
            <person name="Abrahante J.E."/>
            <person name="Garbe J."/>
            <person name="Badalamenti J.P."/>
            <person name="Herman A."/>
            <person name="Mangelson H."/>
            <person name="Liachko I."/>
            <person name="Sullivan S."/>
            <person name="Sone E.D."/>
            <person name="Koren S."/>
            <person name="Silverstein K.A.T."/>
            <person name="Beckman K.B."/>
            <person name="Gohl D.M."/>
        </authorList>
    </citation>
    <scope>NUCLEOTIDE SEQUENCE</scope>
    <source>
        <strain evidence="2">Duluth1</strain>
        <tissue evidence="2">Whole animal</tissue>
    </source>
</reference>
<proteinExistence type="predicted"/>
<gene>
    <name evidence="2" type="ORF">DPMN_178291</name>
</gene>
<dbReference type="Proteomes" id="UP000828390">
    <property type="component" value="Unassembled WGS sequence"/>
</dbReference>
<evidence type="ECO:0000313" key="3">
    <source>
        <dbReference type="Proteomes" id="UP000828390"/>
    </source>
</evidence>
<accession>A0A9D4ILA4</accession>
<dbReference type="AlphaFoldDB" id="A0A9D4ILA4"/>
<feature type="compositionally biased region" description="Basic and acidic residues" evidence="1">
    <location>
        <begin position="72"/>
        <end position="89"/>
    </location>
</feature>
<protein>
    <submittedName>
        <fullName evidence="2">Uncharacterized protein</fullName>
    </submittedName>
</protein>
<name>A0A9D4ILA4_DREPO</name>
<feature type="region of interest" description="Disordered" evidence="1">
    <location>
        <begin position="52"/>
        <end position="95"/>
    </location>
</feature>
<evidence type="ECO:0000313" key="2">
    <source>
        <dbReference type="EMBL" id="KAH3776857.1"/>
    </source>
</evidence>
<evidence type="ECO:0000256" key="1">
    <source>
        <dbReference type="SAM" id="MobiDB-lite"/>
    </source>
</evidence>
<organism evidence="2 3">
    <name type="scientific">Dreissena polymorpha</name>
    <name type="common">Zebra mussel</name>
    <name type="synonym">Mytilus polymorpha</name>
    <dbReference type="NCBI Taxonomy" id="45954"/>
    <lineage>
        <taxon>Eukaryota</taxon>
        <taxon>Metazoa</taxon>
        <taxon>Spiralia</taxon>
        <taxon>Lophotrochozoa</taxon>
        <taxon>Mollusca</taxon>
        <taxon>Bivalvia</taxon>
        <taxon>Autobranchia</taxon>
        <taxon>Heteroconchia</taxon>
        <taxon>Euheterodonta</taxon>
        <taxon>Imparidentia</taxon>
        <taxon>Neoheterodontei</taxon>
        <taxon>Myida</taxon>
        <taxon>Dreissenoidea</taxon>
        <taxon>Dreissenidae</taxon>
        <taxon>Dreissena</taxon>
    </lineage>
</organism>
<dbReference type="EMBL" id="JAIWYP010000009">
    <property type="protein sequence ID" value="KAH3776857.1"/>
    <property type="molecule type" value="Genomic_DNA"/>
</dbReference>
<sequence length="95" mass="10606">MTYQAAVSFYSADFRLIIICQLHVKGDTIHDDHLQMGPRNVHILLQLQLKLPRKPRGKGREKSAVASSVTQDLEHPAAENPEAGKEHDGPLTVRN</sequence>
<comment type="caution">
    <text evidence="2">The sequence shown here is derived from an EMBL/GenBank/DDBJ whole genome shotgun (WGS) entry which is preliminary data.</text>
</comment>